<proteinExistence type="inferred from homology"/>
<dbReference type="SUPFAM" id="SSF53254">
    <property type="entry name" value="Phosphoglycerate mutase-like"/>
    <property type="match status" value="1"/>
</dbReference>
<dbReference type="Gene3D" id="3.40.50.1240">
    <property type="entry name" value="Phosphoglycerate mutase-like"/>
    <property type="match status" value="1"/>
</dbReference>
<feature type="chain" id="PRO_5025595014" evidence="4">
    <location>
        <begin position="28"/>
        <end position="587"/>
    </location>
</feature>
<dbReference type="AlphaFoldDB" id="A0A6A6WJ21"/>
<dbReference type="Pfam" id="PF00328">
    <property type="entry name" value="His_Phos_2"/>
    <property type="match status" value="1"/>
</dbReference>
<evidence type="ECO:0000313" key="6">
    <source>
        <dbReference type="Proteomes" id="UP000799437"/>
    </source>
</evidence>
<dbReference type="InterPro" id="IPR050645">
    <property type="entry name" value="Histidine_acid_phosphatase"/>
</dbReference>
<evidence type="ECO:0000256" key="3">
    <source>
        <dbReference type="SAM" id="Phobius"/>
    </source>
</evidence>
<dbReference type="Proteomes" id="UP000799437">
    <property type="component" value="Unassembled WGS sequence"/>
</dbReference>
<feature type="region of interest" description="Disordered" evidence="2">
    <location>
        <begin position="535"/>
        <end position="587"/>
    </location>
</feature>
<keyword evidence="6" id="KW-1185">Reference proteome</keyword>
<feature type="transmembrane region" description="Helical" evidence="3">
    <location>
        <begin position="471"/>
        <end position="498"/>
    </location>
</feature>
<feature type="compositionally biased region" description="Basic and acidic residues" evidence="2">
    <location>
        <begin position="540"/>
        <end position="563"/>
    </location>
</feature>
<dbReference type="EMBL" id="ML996566">
    <property type="protein sequence ID" value="KAF2761727.1"/>
    <property type="molecule type" value="Genomic_DNA"/>
</dbReference>
<feature type="signal peptide" evidence="4">
    <location>
        <begin position="1"/>
        <end position="27"/>
    </location>
</feature>
<evidence type="ECO:0000256" key="2">
    <source>
        <dbReference type="SAM" id="MobiDB-lite"/>
    </source>
</evidence>
<gene>
    <name evidence="5" type="ORF">EJ05DRAFT_496628</name>
</gene>
<evidence type="ECO:0000313" key="5">
    <source>
        <dbReference type="EMBL" id="KAF2761727.1"/>
    </source>
</evidence>
<keyword evidence="3" id="KW-1133">Transmembrane helix</keyword>
<accession>A0A6A6WJ21</accession>
<dbReference type="PANTHER" id="PTHR11567">
    <property type="entry name" value="ACID PHOSPHATASE-RELATED"/>
    <property type="match status" value="1"/>
</dbReference>
<keyword evidence="4" id="KW-0732">Signal</keyword>
<name>A0A6A6WJ21_9PEZI</name>
<protein>
    <submittedName>
        <fullName evidence="5">Phosphoglycerate mutase-like protein</fullName>
    </submittedName>
</protein>
<dbReference type="InterPro" id="IPR029033">
    <property type="entry name" value="His_PPase_superfam"/>
</dbReference>
<dbReference type="GeneID" id="54487478"/>
<dbReference type="PANTHER" id="PTHR11567:SF127">
    <property type="entry name" value="HISTIDINE ACID PHOSPHATASE"/>
    <property type="match status" value="1"/>
</dbReference>
<keyword evidence="3" id="KW-0472">Membrane</keyword>
<comment type="similarity">
    <text evidence="1">Belongs to the histidine acid phosphatase family.</text>
</comment>
<dbReference type="GO" id="GO:0016791">
    <property type="term" value="F:phosphatase activity"/>
    <property type="evidence" value="ECO:0007669"/>
    <property type="project" value="TreeGrafter"/>
</dbReference>
<sequence>MPVAILTMSLSMSRLAVLASTALLVQTQDLDMRVHGTVVFTRAGERLPSLLGSGVRELTSLGAQQLHIAGDFFRNRYLTTTGGDGNDTIAVNHIVDIDYDIVNDEQVLVMAPEGQHTYASAQAFMQGLFPPYEPTFAVNSSTNATFAALPGGTESVLANGSYLNYPLNGYQYAQIRTYSSMEPHSIYLAGALGCDNHALSMFNYFNSTEFKDIQQRTRGLFSSIAGAAMGEDVLTSVQRDYGNAWNIYEYLNYRYNHDNGTQALFSAEDTSFTGDYERIRALASQQQWAFYGDSDVDNGIRAIPGRTLAAQVLGLLQQNIETRGVNYKLNLLFGDHEPFIGFSSLAAIAERNSQFYGLPEYGSSMVFELYSMGTANDTGFPAREDLWVAFYFRNGTSNEGYDLRSYPIFHRGPSTAEISWVDFESYMSGIMTSKPGDWCTACGSSSAVFCPFYDYHTTTQPPKPSSALSPAVAGVIGAIVTLVVLALIAVAAFAFGGIRMQRNSRRHSNAGGYKGSAKMASDADLIMPQPAVIAGATNGGREHTRMGSWELRQKEMRGTHEPERTDEDEDDLAVSPYGKPVQPQSSF</sequence>
<dbReference type="RefSeq" id="XP_033604178.1">
    <property type="nucleotide sequence ID" value="XM_033746424.1"/>
</dbReference>
<organism evidence="5 6">
    <name type="scientific">Pseudovirgaria hyperparasitica</name>
    <dbReference type="NCBI Taxonomy" id="470096"/>
    <lineage>
        <taxon>Eukaryota</taxon>
        <taxon>Fungi</taxon>
        <taxon>Dikarya</taxon>
        <taxon>Ascomycota</taxon>
        <taxon>Pezizomycotina</taxon>
        <taxon>Dothideomycetes</taxon>
        <taxon>Dothideomycetes incertae sedis</taxon>
        <taxon>Acrospermales</taxon>
        <taxon>Acrospermaceae</taxon>
        <taxon>Pseudovirgaria</taxon>
    </lineage>
</organism>
<keyword evidence="3" id="KW-0812">Transmembrane</keyword>
<reference evidence="5" key="1">
    <citation type="journal article" date="2020" name="Stud. Mycol.">
        <title>101 Dothideomycetes genomes: a test case for predicting lifestyles and emergence of pathogens.</title>
        <authorList>
            <person name="Haridas S."/>
            <person name="Albert R."/>
            <person name="Binder M."/>
            <person name="Bloem J."/>
            <person name="Labutti K."/>
            <person name="Salamov A."/>
            <person name="Andreopoulos B."/>
            <person name="Baker S."/>
            <person name="Barry K."/>
            <person name="Bills G."/>
            <person name="Bluhm B."/>
            <person name="Cannon C."/>
            <person name="Castanera R."/>
            <person name="Culley D."/>
            <person name="Daum C."/>
            <person name="Ezra D."/>
            <person name="Gonzalez J."/>
            <person name="Henrissat B."/>
            <person name="Kuo A."/>
            <person name="Liang C."/>
            <person name="Lipzen A."/>
            <person name="Lutzoni F."/>
            <person name="Magnuson J."/>
            <person name="Mondo S."/>
            <person name="Nolan M."/>
            <person name="Ohm R."/>
            <person name="Pangilinan J."/>
            <person name="Park H.-J."/>
            <person name="Ramirez L."/>
            <person name="Alfaro M."/>
            <person name="Sun H."/>
            <person name="Tritt A."/>
            <person name="Yoshinaga Y."/>
            <person name="Zwiers L.-H."/>
            <person name="Turgeon B."/>
            <person name="Goodwin S."/>
            <person name="Spatafora J."/>
            <person name="Crous P."/>
            <person name="Grigoriev I."/>
        </authorList>
    </citation>
    <scope>NUCLEOTIDE SEQUENCE</scope>
    <source>
        <strain evidence="5">CBS 121739</strain>
    </source>
</reference>
<evidence type="ECO:0000256" key="4">
    <source>
        <dbReference type="SAM" id="SignalP"/>
    </source>
</evidence>
<dbReference type="OrthoDB" id="258392at2759"/>
<dbReference type="InterPro" id="IPR000560">
    <property type="entry name" value="His_Pase_clade-2"/>
</dbReference>
<evidence type="ECO:0000256" key="1">
    <source>
        <dbReference type="ARBA" id="ARBA00005375"/>
    </source>
</evidence>